<accession>A0AAD5YUT8</accession>
<dbReference type="EMBL" id="JANIEX010000107">
    <property type="protein sequence ID" value="KAJ3573312.1"/>
    <property type="molecule type" value="Genomic_DNA"/>
</dbReference>
<proteinExistence type="inferred from homology"/>
<reference evidence="15" key="1">
    <citation type="submission" date="2022-07" db="EMBL/GenBank/DDBJ databases">
        <title>Genome Sequence of Leucocoprinus birnbaumii.</title>
        <authorList>
            <person name="Buettner E."/>
        </authorList>
    </citation>
    <scope>NUCLEOTIDE SEQUENCE</scope>
    <source>
        <strain evidence="15">VT141</strain>
    </source>
</reference>
<protein>
    <recommendedName>
        <fullName evidence="17">Cytochrome P450</fullName>
    </recommendedName>
</protein>
<comment type="similarity">
    <text evidence="4 14">Belongs to the cytochrome P450 family.</text>
</comment>
<dbReference type="AlphaFoldDB" id="A0AAD5YUT8"/>
<dbReference type="GO" id="GO:0005506">
    <property type="term" value="F:iron ion binding"/>
    <property type="evidence" value="ECO:0007669"/>
    <property type="project" value="InterPro"/>
</dbReference>
<dbReference type="InterPro" id="IPR017972">
    <property type="entry name" value="Cyt_P450_CS"/>
</dbReference>
<dbReference type="PROSITE" id="PS00086">
    <property type="entry name" value="CYTOCHROME_P450"/>
    <property type="match status" value="1"/>
</dbReference>
<evidence type="ECO:0000256" key="4">
    <source>
        <dbReference type="ARBA" id="ARBA00010617"/>
    </source>
</evidence>
<keyword evidence="11 14" id="KW-0503">Monooxygenase</keyword>
<evidence type="ECO:0000313" key="16">
    <source>
        <dbReference type="Proteomes" id="UP001213000"/>
    </source>
</evidence>
<evidence type="ECO:0000256" key="12">
    <source>
        <dbReference type="ARBA" id="ARBA00023136"/>
    </source>
</evidence>
<organism evidence="15 16">
    <name type="scientific">Leucocoprinus birnbaumii</name>
    <dbReference type="NCBI Taxonomy" id="56174"/>
    <lineage>
        <taxon>Eukaryota</taxon>
        <taxon>Fungi</taxon>
        <taxon>Dikarya</taxon>
        <taxon>Basidiomycota</taxon>
        <taxon>Agaricomycotina</taxon>
        <taxon>Agaricomycetes</taxon>
        <taxon>Agaricomycetidae</taxon>
        <taxon>Agaricales</taxon>
        <taxon>Agaricineae</taxon>
        <taxon>Agaricaceae</taxon>
        <taxon>Leucocoprinus</taxon>
    </lineage>
</organism>
<gene>
    <name evidence="15" type="ORF">NP233_g2500</name>
</gene>
<name>A0AAD5YUT8_9AGAR</name>
<evidence type="ECO:0000256" key="13">
    <source>
        <dbReference type="PIRSR" id="PIRSR602403-1"/>
    </source>
</evidence>
<dbReference type="SUPFAM" id="SSF48264">
    <property type="entry name" value="Cytochrome P450"/>
    <property type="match status" value="1"/>
</dbReference>
<evidence type="ECO:0000256" key="9">
    <source>
        <dbReference type="ARBA" id="ARBA00023002"/>
    </source>
</evidence>
<evidence type="ECO:0000256" key="1">
    <source>
        <dbReference type="ARBA" id="ARBA00001971"/>
    </source>
</evidence>
<dbReference type="GO" id="GO:0016020">
    <property type="term" value="C:membrane"/>
    <property type="evidence" value="ECO:0007669"/>
    <property type="project" value="UniProtKB-SubCell"/>
</dbReference>
<dbReference type="GO" id="GO:0004497">
    <property type="term" value="F:monooxygenase activity"/>
    <property type="evidence" value="ECO:0007669"/>
    <property type="project" value="UniProtKB-KW"/>
</dbReference>
<evidence type="ECO:0000256" key="6">
    <source>
        <dbReference type="ARBA" id="ARBA00022692"/>
    </source>
</evidence>
<evidence type="ECO:0000256" key="7">
    <source>
        <dbReference type="ARBA" id="ARBA00022723"/>
    </source>
</evidence>
<dbReference type="InterPro" id="IPR050121">
    <property type="entry name" value="Cytochrome_P450_monoxygenase"/>
</dbReference>
<evidence type="ECO:0000313" key="15">
    <source>
        <dbReference type="EMBL" id="KAJ3573312.1"/>
    </source>
</evidence>
<keyword evidence="8" id="KW-1133">Transmembrane helix</keyword>
<dbReference type="PRINTS" id="PR00385">
    <property type="entry name" value="P450"/>
</dbReference>
<keyword evidence="9 14" id="KW-0560">Oxidoreductase</keyword>
<comment type="caution">
    <text evidence="15">The sequence shown here is derived from an EMBL/GenBank/DDBJ whole genome shotgun (WGS) entry which is preliminary data.</text>
</comment>
<keyword evidence="16" id="KW-1185">Reference proteome</keyword>
<comment type="cofactor">
    <cofactor evidence="1 13">
        <name>heme</name>
        <dbReference type="ChEBI" id="CHEBI:30413"/>
    </cofactor>
</comment>
<comment type="subcellular location">
    <subcellularLocation>
        <location evidence="2">Membrane</location>
    </subcellularLocation>
</comment>
<feature type="binding site" description="axial binding residue" evidence="13">
    <location>
        <position position="503"/>
    </location>
    <ligand>
        <name>heme</name>
        <dbReference type="ChEBI" id="CHEBI:30413"/>
    </ligand>
    <ligandPart>
        <name>Fe</name>
        <dbReference type="ChEBI" id="CHEBI:18248"/>
    </ligandPart>
</feature>
<evidence type="ECO:0000256" key="14">
    <source>
        <dbReference type="RuleBase" id="RU000461"/>
    </source>
</evidence>
<evidence type="ECO:0000256" key="11">
    <source>
        <dbReference type="ARBA" id="ARBA00023033"/>
    </source>
</evidence>
<dbReference type="Proteomes" id="UP001213000">
    <property type="component" value="Unassembled WGS sequence"/>
</dbReference>
<dbReference type="PANTHER" id="PTHR24305:SF166">
    <property type="entry name" value="CYTOCHROME P450 12A4, MITOCHONDRIAL-RELATED"/>
    <property type="match status" value="1"/>
</dbReference>
<dbReference type="PANTHER" id="PTHR24305">
    <property type="entry name" value="CYTOCHROME P450"/>
    <property type="match status" value="1"/>
</dbReference>
<dbReference type="Gene3D" id="1.10.630.10">
    <property type="entry name" value="Cytochrome P450"/>
    <property type="match status" value="1"/>
</dbReference>
<dbReference type="InterPro" id="IPR036396">
    <property type="entry name" value="Cyt_P450_sf"/>
</dbReference>
<dbReference type="GO" id="GO:0016705">
    <property type="term" value="F:oxidoreductase activity, acting on paired donors, with incorporation or reduction of molecular oxygen"/>
    <property type="evidence" value="ECO:0007669"/>
    <property type="project" value="InterPro"/>
</dbReference>
<keyword evidence="12" id="KW-0472">Membrane</keyword>
<dbReference type="InterPro" id="IPR001128">
    <property type="entry name" value="Cyt_P450"/>
</dbReference>
<evidence type="ECO:0008006" key="17">
    <source>
        <dbReference type="Google" id="ProtNLM"/>
    </source>
</evidence>
<dbReference type="InterPro" id="IPR002403">
    <property type="entry name" value="Cyt_P450_E_grp-IV"/>
</dbReference>
<evidence type="ECO:0000256" key="10">
    <source>
        <dbReference type="ARBA" id="ARBA00023004"/>
    </source>
</evidence>
<comment type="pathway">
    <text evidence="3">Secondary metabolite biosynthesis; terpenoid biosynthesis.</text>
</comment>
<sequence>MPSSFQLLASGLVGALGCYVLIQQITGRRAPRSPIQLLPGPPSASMFFGNSLQILKSEDQVELHRQWVKKYGPTIVYKGIFWPGGRIYTLDLKAINHILMNCYTYKKPDFITHSIRRVVGDGILFVEDDVHKKQRRVMNPAFGPMYLRELMPIFIEKAIRLRDIWIAQAKVNGGEARIDGLSWLCKTALDVIGEAGFGYDLEALSEDLGHENELSQAFSRIFRVGAGATLSTFIAILRGKFPILRFLPADGDEERMKARNIMFEIGRKLLQEQKREIAPSALVKSAHGLSKGKSLLSLLLRANTSDDVPDHQKLTDEEVVAREFPQMISANEHSIGVLLSVEIPTFILAGHETTGTATSWALYALTKNKDVQVKLREELLTVSSDNPSMDELNALPYLDGVVRETLRLHAPVSTNSRVATMDDVIPLERPVTDLNGEMHHSLRVSKGQNIAIPIVLINTSEEIWGEDALEFNPSRWASVPPTARNVPGIWGNIMSFSGGPRGCIGYRFSLLEIKALLFTLIRAFDLDLAVPPSDILQKPEVVTRPVLKTDPNHSNQLPLIVRPLEL</sequence>
<evidence type="ECO:0000256" key="5">
    <source>
        <dbReference type="ARBA" id="ARBA00022617"/>
    </source>
</evidence>
<evidence type="ECO:0000256" key="3">
    <source>
        <dbReference type="ARBA" id="ARBA00004721"/>
    </source>
</evidence>
<dbReference type="Pfam" id="PF00067">
    <property type="entry name" value="p450"/>
    <property type="match status" value="2"/>
</dbReference>
<dbReference type="PRINTS" id="PR00465">
    <property type="entry name" value="EP450IV"/>
</dbReference>
<dbReference type="CDD" id="cd11069">
    <property type="entry name" value="CYP_FUM15-like"/>
    <property type="match status" value="1"/>
</dbReference>
<keyword evidence="7 13" id="KW-0479">Metal-binding</keyword>
<keyword evidence="5 13" id="KW-0349">Heme</keyword>
<dbReference type="GO" id="GO:0020037">
    <property type="term" value="F:heme binding"/>
    <property type="evidence" value="ECO:0007669"/>
    <property type="project" value="InterPro"/>
</dbReference>
<keyword evidence="6" id="KW-0812">Transmembrane</keyword>
<evidence type="ECO:0000256" key="8">
    <source>
        <dbReference type="ARBA" id="ARBA00022989"/>
    </source>
</evidence>
<evidence type="ECO:0000256" key="2">
    <source>
        <dbReference type="ARBA" id="ARBA00004370"/>
    </source>
</evidence>
<keyword evidence="10 13" id="KW-0408">Iron</keyword>